<proteinExistence type="predicted"/>
<dbReference type="PROSITE" id="PS51257">
    <property type="entry name" value="PROKAR_LIPOPROTEIN"/>
    <property type="match status" value="1"/>
</dbReference>
<dbReference type="RefSeq" id="WP_188664328.1">
    <property type="nucleotide sequence ID" value="NZ_BMHV01000012.1"/>
</dbReference>
<gene>
    <name evidence="1" type="ORF">GCM10011332_19600</name>
</gene>
<protein>
    <submittedName>
        <fullName evidence="1">Uncharacterized protein</fullName>
    </submittedName>
</protein>
<reference evidence="1" key="1">
    <citation type="journal article" date="2014" name="Int. J. Syst. Evol. Microbiol.">
        <title>Complete genome sequence of Corynebacterium casei LMG S-19264T (=DSM 44701T), isolated from a smear-ripened cheese.</title>
        <authorList>
            <consortium name="US DOE Joint Genome Institute (JGI-PGF)"/>
            <person name="Walter F."/>
            <person name="Albersmeier A."/>
            <person name="Kalinowski J."/>
            <person name="Ruckert C."/>
        </authorList>
    </citation>
    <scope>NUCLEOTIDE SEQUENCE</scope>
    <source>
        <strain evidence="1">CGMCC 1.15254</strain>
    </source>
</reference>
<evidence type="ECO:0000313" key="2">
    <source>
        <dbReference type="Proteomes" id="UP000632498"/>
    </source>
</evidence>
<comment type="caution">
    <text evidence="1">The sequence shown here is derived from an EMBL/GenBank/DDBJ whole genome shotgun (WGS) entry which is preliminary data.</text>
</comment>
<dbReference type="AlphaFoldDB" id="A0A917C318"/>
<reference evidence="1" key="2">
    <citation type="submission" date="2020-09" db="EMBL/GenBank/DDBJ databases">
        <authorList>
            <person name="Sun Q."/>
            <person name="Zhou Y."/>
        </authorList>
    </citation>
    <scope>NUCLEOTIDE SEQUENCE</scope>
    <source>
        <strain evidence="1">CGMCC 1.15254</strain>
    </source>
</reference>
<dbReference type="Proteomes" id="UP000632498">
    <property type="component" value="Unassembled WGS sequence"/>
</dbReference>
<name>A0A917C318_9PROT</name>
<accession>A0A917C318</accession>
<dbReference type="EMBL" id="BMHV01000012">
    <property type="protein sequence ID" value="GGF65597.1"/>
    <property type="molecule type" value="Genomic_DNA"/>
</dbReference>
<sequence length="109" mass="12431">MLQRLKLGWIISGLLSLSACGYVDKYEEAVYEEEPRYCYRQLGSIQCFSEPVHRDAARLVNYYGPHPSRYDTPSPPDRLESVAPPPVAFYVRDEEPIPDDSTVHPATDQ</sequence>
<evidence type="ECO:0000313" key="1">
    <source>
        <dbReference type="EMBL" id="GGF65597.1"/>
    </source>
</evidence>
<keyword evidence="2" id="KW-1185">Reference proteome</keyword>
<organism evidence="1 2">
    <name type="scientific">Terasakiella brassicae</name>
    <dbReference type="NCBI Taxonomy" id="1634917"/>
    <lineage>
        <taxon>Bacteria</taxon>
        <taxon>Pseudomonadati</taxon>
        <taxon>Pseudomonadota</taxon>
        <taxon>Alphaproteobacteria</taxon>
        <taxon>Rhodospirillales</taxon>
        <taxon>Terasakiellaceae</taxon>
        <taxon>Terasakiella</taxon>
    </lineage>
</organism>